<evidence type="ECO:0000313" key="2">
    <source>
        <dbReference type="Proteomes" id="UP000887565"/>
    </source>
</evidence>
<evidence type="ECO:0000256" key="1">
    <source>
        <dbReference type="SAM" id="SignalP"/>
    </source>
</evidence>
<reference evidence="3" key="1">
    <citation type="submission" date="2022-11" db="UniProtKB">
        <authorList>
            <consortium name="WormBaseParasite"/>
        </authorList>
    </citation>
    <scope>IDENTIFICATION</scope>
</reference>
<keyword evidence="2" id="KW-1185">Reference proteome</keyword>
<keyword evidence="1" id="KW-0732">Signal</keyword>
<dbReference type="Proteomes" id="UP000887565">
    <property type="component" value="Unplaced"/>
</dbReference>
<dbReference type="WBParaSite" id="nRc.2.0.1.t38292-RA">
    <property type="protein sequence ID" value="nRc.2.0.1.t38292-RA"/>
    <property type="gene ID" value="nRc.2.0.1.g38292"/>
</dbReference>
<proteinExistence type="predicted"/>
<organism evidence="2 3">
    <name type="scientific">Romanomermis culicivorax</name>
    <name type="common">Nematode worm</name>
    <dbReference type="NCBI Taxonomy" id="13658"/>
    <lineage>
        <taxon>Eukaryota</taxon>
        <taxon>Metazoa</taxon>
        <taxon>Ecdysozoa</taxon>
        <taxon>Nematoda</taxon>
        <taxon>Enoplea</taxon>
        <taxon>Dorylaimia</taxon>
        <taxon>Mermithida</taxon>
        <taxon>Mermithoidea</taxon>
        <taxon>Mermithidae</taxon>
        <taxon>Romanomermis</taxon>
    </lineage>
</organism>
<protein>
    <submittedName>
        <fullName evidence="3">Uncharacterized protein</fullName>
    </submittedName>
</protein>
<feature type="signal peptide" evidence="1">
    <location>
        <begin position="1"/>
        <end position="16"/>
    </location>
</feature>
<dbReference type="AlphaFoldDB" id="A0A915KHS3"/>
<accession>A0A915KHS3</accession>
<name>A0A915KHS3_ROMCU</name>
<sequence length="93" mass="10674">MICIVLHNIILLLSIGIVINKQKSTQKYGTLYKKSNGLDRNFFDASQVLLQLNQNKALPYSDSLSDNSLEACRRRGKTKKGREDKKYKILQIM</sequence>
<evidence type="ECO:0000313" key="3">
    <source>
        <dbReference type="WBParaSite" id="nRc.2.0.1.t38292-RA"/>
    </source>
</evidence>
<feature type="chain" id="PRO_5036857272" evidence="1">
    <location>
        <begin position="17"/>
        <end position="93"/>
    </location>
</feature>